<dbReference type="PANTHER" id="PTHR22878:SF70">
    <property type="entry name" value="DYNEIN HEAVY CHAIN 2, AXONEMAL"/>
    <property type="match status" value="1"/>
</dbReference>
<dbReference type="InterPro" id="IPR041228">
    <property type="entry name" value="Dynein_C"/>
</dbReference>
<sequence length="629" mass="71254">MVTKFVADQLGEEFVRPPPFDLPQSYGDSSATIPLLFVLSPGADPMAALLKFAEDKGFGGEKFNAISLGQGQGPIAETMIKNAQKNGSWVALQNCHLAVSWMPQLERICTELTEDTTHPSFRLWLTSYPSPKFPVSVLQNGVKMTNEPPTGLKQNLLQSFLSTPISDQEFFTGCGQKNKVFQRLMFSLCFFHALIQERKKFGPIGWNIPYGFNESDLRISLQQLQMFVNEYREVPFEAITYMTGECNYGGRVTDDWDRRCLLTLLADFCNAAVIGEDEYRLSPDGKYTVPDTDSYEEFLEFIEGLPSTQHPEVFGMHENVDITRELQESRRLVDSILLTEGTGSSSDGGTTDQQLNEVAADILAKLPANFDMEEANARYPVRYDESMNTVLVQEMERFNRLLHTIRSSLQQLQAVIKGLVVMSADLEALTGSLLIGRLPAMWAAVSYPSLKPLGSYINDFIQRLNFLKKWFETGKPPVFWLSGFYFTQAFLTGAMQNYARKYKIPIDQLAFEYENAGSTLGSEEFEGRSTALNMGTVRDTERRNSLNFSPKRETRFRNDVQGLKKYFDIEYDPSEWRLFIDSSKTSLKAVLLPNDNSFTSLPLGHSVHLEENYNDLFLRKSTIKNIVGW</sequence>
<dbReference type="Gene3D" id="1.20.1270.280">
    <property type="match status" value="1"/>
</dbReference>
<evidence type="ECO:0000259" key="3">
    <source>
        <dbReference type="Pfam" id="PF18199"/>
    </source>
</evidence>
<protein>
    <submittedName>
        <fullName evidence="4">Dynein heavy chain 12, axonemal</fullName>
    </submittedName>
</protein>
<dbReference type="EMBL" id="BGPR01021262">
    <property type="protein sequence ID" value="GBN86383.1"/>
    <property type="molecule type" value="Genomic_DNA"/>
</dbReference>
<feature type="domain" description="Dynein heavy chain AAA lid" evidence="2">
    <location>
        <begin position="181"/>
        <end position="319"/>
    </location>
</feature>
<dbReference type="FunFam" id="3.40.50.300:FF:000362">
    <property type="entry name" value="Dynein, axonemal, heavy chain 6"/>
    <property type="match status" value="1"/>
</dbReference>
<dbReference type="GO" id="GO:0030286">
    <property type="term" value="C:dynein complex"/>
    <property type="evidence" value="ECO:0007669"/>
    <property type="project" value="InterPro"/>
</dbReference>
<feature type="domain" description="Dynein heavy chain region D6 P-loop" evidence="1">
    <location>
        <begin position="31"/>
        <end position="145"/>
    </location>
</feature>
<feature type="domain" description="Dynein heavy chain C-terminal" evidence="3">
    <location>
        <begin position="327"/>
        <end position="515"/>
    </location>
</feature>
<evidence type="ECO:0000313" key="5">
    <source>
        <dbReference type="Proteomes" id="UP000499080"/>
    </source>
</evidence>
<dbReference type="GO" id="GO:0045505">
    <property type="term" value="F:dynein intermediate chain binding"/>
    <property type="evidence" value="ECO:0007669"/>
    <property type="project" value="InterPro"/>
</dbReference>
<dbReference type="PANTHER" id="PTHR22878">
    <property type="entry name" value="DYNEIN HEAVY CHAIN 6, AXONEMAL-LIKE-RELATED"/>
    <property type="match status" value="1"/>
</dbReference>
<dbReference type="Pfam" id="PF18199">
    <property type="entry name" value="Dynein_C"/>
    <property type="match status" value="1"/>
</dbReference>
<dbReference type="OrthoDB" id="6432717at2759"/>
<dbReference type="InterPro" id="IPR027417">
    <property type="entry name" value="P-loop_NTPase"/>
</dbReference>
<comment type="caution">
    <text evidence="4">The sequence shown here is derived from an EMBL/GenBank/DDBJ whole genome shotgun (WGS) entry which is preliminary data.</text>
</comment>
<proteinExistence type="predicted"/>
<evidence type="ECO:0000259" key="1">
    <source>
        <dbReference type="Pfam" id="PF03028"/>
    </source>
</evidence>
<dbReference type="Pfam" id="PF18198">
    <property type="entry name" value="AAA_lid_11"/>
    <property type="match status" value="1"/>
</dbReference>
<dbReference type="Gene3D" id="1.10.8.720">
    <property type="entry name" value="Region D6 of dynein motor"/>
    <property type="match status" value="1"/>
</dbReference>
<dbReference type="InterPro" id="IPR042219">
    <property type="entry name" value="AAA_lid_11_sf"/>
</dbReference>
<dbReference type="AlphaFoldDB" id="A0A4Y2SF26"/>
<dbReference type="GO" id="GO:0008569">
    <property type="term" value="F:minus-end-directed microtubule motor activity"/>
    <property type="evidence" value="ECO:0007669"/>
    <property type="project" value="InterPro"/>
</dbReference>
<dbReference type="Pfam" id="PF03028">
    <property type="entry name" value="Dynein_heavy"/>
    <property type="match status" value="1"/>
</dbReference>
<name>A0A4Y2SF26_ARAVE</name>
<dbReference type="FunFam" id="1.20.1270.280:FF:000001">
    <property type="entry name" value="dynein heavy chain 7, axonemal"/>
    <property type="match status" value="1"/>
</dbReference>
<dbReference type="InterPro" id="IPR004273">
    <property type="entry name" value="Dynein_heavy_D6_P-loop"/>
</dbReference>
<dbReference type="GO" id="GO:0007018">
    <property type="term" value="P:microtubule-based movement"/>
    <property type="evidence" value="ECO:0007669"/>
    <property type="project" value="InterPro"/>
</dbReference>
<gene>
    <name evidence="4" type="primary">DNAH12_0</name>
    <name evidence="4" type="ORF">AVEN_163262_1</name>
</gene>
<organism evidence="4 5">
    <name type="scientific">Araneus ventricosus</name>
    <name type="common">Orbweaver spider</name>
    <name type="synonym">Epeira ventricosa</name>
    <dbReference type="NCBI Taxonomy" id="182803"/>
    <lineage>
        <taxon>Eukaryota</taxon>
        <taxon>Metazoa</taxon>
        <taxon>Ecdysozoa</taxon>
        <taxon>Arthropoda</taxon>
        <taxon>Chelicerata</taxon>
        <taxon>Arachnida</taxon>
        <taxon>Araneae</taxon>
        <taxon>Araneomorphae</taxon>
        <taxon>Entelegynae</taxon>
        <taxon>Araneoidea</taxon>
        <taxon>Araneidae</taxon>
        <taxon>Araneus</taxon>
    </lineage>
</organism>
<keyword evidence="5" id="KW-1185">Reference proteome</keyword>
<accession>A0A4Y2SF26</accession>
<reference evidence="4 5" key="1">
    <citation type="journal article" date="2019" name="Sci. Rep.">
        <title>Orb-weaving spider Araneus ventricosus genome elucidates the spidroin gene catalogue.</title>
        <authorList>
            <person name="Kono N."/>
            <person name="Nakamura H."/>
            <person name="Ohtoshi R."/>
            <person name="Moran D.A.P."/>
            <person name="Shinohara A."/>
            <person name="Yoshida Y."/>
            <person name="Fujiwara M."/>
            <person name="Mori M."/>
            <person name="Tomita M."/>
            <person name="Arakawa K."/>
        </authorList>
    </citation>
    <scope>NUCLEOTIDE SEQUENCE [LARGE SCALE GENOMIC DNA]</scope>
</reference>
<dbReference type="Proteomes" id="UP000499080">
    <property type="component" value="Unassembled WGS sequence"/>
</dbReference>
<dbReference type="InterPro" id="IPR041658">
    <property type="entry name" value="AAA_lid_11"/>
</dbReference>
<dbReference type="GO" id="GO:0051959">
    <property type="term" value="F:dynein light intermediate chain binding"/>
    <property type="evidence" value="ECO:0007669"/>
    <property type="project" value="InterPro"/>
</dbReference>
<dbReference type="InterPro" id="IPR026983">
    <property type="entry name" value="DHC"/>
</dbReference>
<evidence type="ECO:0000259" key="2">
    <source>
        <dbReference type="Pfam" id="PF18198"/>
    </source>
</evidence>
<evidence type="ECO:0000313" key="4">
    <source>
        <dbReference type="EMBL" id="GBN86383.1"/>
    </source>
</evidence>
<dbReference type="FunFam" id="1.10.8.720:FF:000001">
    <property type="entry name" value="dynein heavy chain 7, axonemal"/>
    <property type="match status" value="1"/>
</dbReference>
<dbReference type="Gene3D" id="3.40.50.300">
    <property type="entry name" value="P-loop containing nucleotide triphosphate hydrolases"/>
    <property type="match status" value="1"/>
</dbReference>